<name>A0ABM5FP14_9SAUR</name>
<feature type="coiled-coil region" evidence="3">
    <location>
        <begin position="251"/>
        <end position="370"/>
    </location>
</feature>
<dbReference type="GeneID" id="110090290"/>
<evidence type="ECO:0000256" key="2">
    <source>
        <dbReference type="ARBA" id="ARBA00023054"/>
    </source>
</evidence>
<dbReference type="PANTHER" id="PTHR45616:SF69">
    <property type="entry name" value="IF ROD DOMAIN-CONTAINING PROTEIN-RELATED"/>
    <property type="match status" value="1"/>
</dbReference>
<evidence type="ECO:0000256" key="4">
    <source>
        <dbReference type="SAM" id="MobiDB-lite"/>
    </source>
</evidence>
<evidence type="ECO:0000256" key="1">
    <source>
        <dbReference type="ARBA" id="ARBA00022754"/>
    </source>
</evidence>
<dbReference type="Proteomes" id="UP001652642">
    <property type="component" value="Chromosome 2"/>
</dbReference>
<dbReference type="Gene3D" id="1.20.5.170">
    <property type="match status" value="1"/>
</dbReference>
<dbReference type="RefSeq" id="XP_072847145.1">
    <property type="nucleotide sequence ID" value="XM_072991044.1"/>
</dbReference>
<dbReference type="SMART" id="SM01391">
    <property type="entry name" value="Filament"/>
    <property type="match status" value="1"/>
</dbReference>
<feature type="compositionally biased region" description="Low complexity" evidence="4">
    <location>
        <begin position="636"/>
        <end position="654"/>
    </location>
</feature>
<dbReference type="InterPro" id="IPR039008">
    <property type="entry name" value="IF_rod_dom"/>
</dbReference>
<dbReference type="SUPFAM" id="SSF64593">
    <property type="entry name" value="Intermediate filament protein, coiled coil region"/>
    <property type="match status" value="2"/>
</dbReference>
<dbReference type="PANTHER" id="PTHR45616">
    <property type="entry name" value="GATA-TYPE DOMAIN-CONTAINING PROTEIN"/>
    <property type="match status" value="1"/>
</dbReference>
<proteinExistence type="predicted"/>
<evidence type="ECO:0000256" key="3">
    <source>
        <dbReference type="SAM" id="Coils"/>
    </source>
</evidence>
<keyword evidence="2 3" id="KW-0175">Coiled coil</keyword>
<dbReference type="InterPro" id="IPR032444">
    <property type="entry name" value="Keratin_2_head"/>
</dbReference>
<dbReference type="Pfam" id="PF00038">
    <property type="entry name" value="Filament"/>
    <property type="match status" value="2"/>
</dbReference>
<sequence length="695" mass="74707">MSPPCFSSRSYSGRGNFASDSAISRGYRGANSLSSICYTGAGRCGGYSNISHYNIGRSRRLSGGNLGGFGGSSGGYCAGFRDYSSLGYGSGSLGYGTGPVGYAPGIARPGGFSSHSVGAYTHAERVSTHNVGTYSPEYSGAYRCSGFSSRSLGGGSGGGRPYRIAGFGTRSLGGGVCGSLGILGGGLVCGLGYEPHGPVGDGRGIHTVRVNANLLRPLCITVDPEISRVKEEERAQMKTLNDQFACFIDKVRHLEQKNKLLETKWSCLQQQAPVERKSLEHLFENYIATLKRQLGLLLNEREQLQREQAKFHEVVEDYKCRYEGEINRRVAAENEFVLLKKDVDCAYSGKIELEVKVEALRQDLEFLRCVHEAELESLQTTTADTNVVVSMDNSRELDMEGIIHSYKELQSTWGHHCNNLSTSRHEIQDLTRLIQRLKTEMENAKKQIEVLQTAITDNEDRGECALKDAKAKLAEVENALQSTKDELARLLRDYQELLNMKLALDIEIAMYKSLLEGEESRICNSTPINISVTGCPNIAVSGGHLHSGAGLGRRRTYSPGAGGHGYRRRHMSSSGGFSCRSGQPSYKLGFSSRSGGNLTRHSGSSGFGHHTPPTLDLCTVRDCGSVNVGATGGRGYSSRSKGYSNRSGNYSSSRTHVASTPGVCGTASYASGSYISHGAGGGASEGFTSGNAGIY</sequence>
<dbReference type="PROSITE" id="PS51842">
    <property type="entry name" value="IF_ROD_2"/>
    <property type="match status" value="1"/>
</dbReference>
<dbReference type="Pfam" id="PF16208">
    <property type="entry name" value="Keratin_2_head"/>
    <property type="match status" value="1"/>
</dbReference>
<dbReference type="InterPro" id="IPR003054">
    <property type="entry name" value="Keratin_II"/>
</dbReference>
<feature type="region of interest" description="Disordered" evidence="4">
    <location>
        <begin position="550"/>
        <end position="580"/>
    </location>
</feature>
<keyword evidence="1" id="KW-0403">Intermediate filament</keyword>
<dbReference type="Gene3D" id="1.20.5.1160">
    <property type="entry name" value="Vasodilator-stimulated phosphoprotein"/>
    <property type="match status" value="1"/>
</dbReference>
<feature type="domain" description="IF rod" evidence="5">
    <location>
        <begin position="233"/>
        <end position="522"/>
    </location>
</feature>
<feature type="coiled-coil region" evidence="3">
    <location>
        <begin position="420"/>
        <end position="500"/>
    </location>
</feature>
<accession>A0ABM5FP14</accession>
<protein>
    <submittedName>
        <fullName evidence="7">Keratin, type II cytoskeletal 7-like</fullName>
    </submittedName>
</protein>
<organism evidence="6 7">
    <name type="scientific">Pogona vitticeps</name>
    <name type="common">central bearded dragon</name>
    <dbReference type="NCBI Taxonomy" id="103695"/>
    <lineage>
        <taxon>Eukaryota</taxon>
        <taxon>Metazoa</taxon>
        <taxon>Chordata</taxon>
        <taxon>Craniata</taxon>
        <taxon>Vertebrata</taxon>
        <taxon>Euteleostomi</taxon>
        <taxon>Lepidosauria</taxon>
        <taxon>Squamata</taxon>
        <taxon>Bifurcata</taxon>
        <taxon>Unidentata</taxon>
        <taxon>Episquamata</taxon>
        <taxon>Toxicofera</taxon>
        <taxon>Iguania</taxon>
        <taxon>Acrodonta</taxon>
        <taxon>Agamidae</taxon>
        <taxon>Amphibolurinae</taxon>
        <taxon>Pogona</taxon>
    </lineage>
</organism>
<evidence type="ECO:0000259" key="5">
    <source>
        <dbReference type="PROSITE" id="PS51842"/>
    </source>
</evidence>
<reference evidence="7" key="2">
    <citation type="submission" date="2025-08" db="UniProtKB">
        <authorList>
            <consortium name="RefSeq"/>
        </authorList>
    </citation>
    <scope>IDENTIFICATION</scope>
</reference>
<feature type="region of interest" description="Disordered" evidence="4">
    <location>
        <begin position="634"/>
        <end position="656"/>
    </location>
</feature>
<evidence type="ECO:0000313" key="6">
    <source>
        <dbReference type="Proteomes" id="UP001652642"/>
    </source>
</evidence>
<reference evidence="6" key="1">
    <citation type="submission" date="2025-05" db="UniProtKB">
        <authorList>
            <consortium name="RefSeq"/>
        </authorList>
    </citation>
    <scope>NUCLEOTIDE SEQUENCE [LARGE SCALE GENOMIC DNA]</scope>
</reference>
<evidence type="ECO:0000313" key="7">
    <source>
        <dbReference type="RefSeq" id="XP_072847145.1"/>
    </source>
</evidence>
<keyword evidence="6" id="KW-1185">Reference proteome</keyword>
<gene>
    <name evidence="7" type="primary">LOC110090290</name>
</gene>
<dbReference type="PRINTS" id="PR01276">
    <property type="entry name" value="TYPE2KERATIN"/>
</dbReference>